<dbReference type="Proteomes" id="UP001235133">
    <property type="component" value="Unassembled WGS sequence"/>
</dbReference>
<comment type="caution">
    <text evidence="1">The sequence shown here is derived from an EMBL/GenBank/DDBJ whole genome shotgun (WGS) entry which is preliminary data.</text>
</comment>
<organism evidence="1 2">
    <name type="scientific">Microbacterium psychrotolerans</name>
    <dbReference type="NCBI Taxonomy" id="3068321"/>
    <lineage>
        <taxon>Bacteria</taxon>
        <taxon>Bacillati</taxon>
        <taxon>Actinomycetota</taxon>
        <taxon>Actinomycetes</taxon>
        <taxon>Micrococcales</taxon>
        <taxon>Microbacteriaceae</taxon>
        <taxon>Microbacterium</taxon>
    </lineage>
</organism>
<dbReference type="EMBL" id="JAVFWO010000002">
    <property type="protein sequence ID" value="MDQ7877356.1"/>
    <property type="molecule type" value="Genomic_DNA"/>
</dbReference>
<proteinExistence type="predicted"/>
<protein>
    <submittedName>
        <fullName evidence="1">Uncharacterized protein</fullName>
    </submittedName>
</protein>
<reference evidence="1 2" key="1">
    <citation type="submission" date="2023-08" db="EMBL/GenBank/DDBJ databases">
        <title>Microbacterium psychrotolerans sp. nov., a psychrotolerant bacterium isolated from soil in Heilongjiang Province, China.</title>
        <authorList>
            <person name="An P."/>
            <person name="Zhao D."/>
            <person name="Xiang H."/>
        </authorList>
    </citation>
    <scope>NUCLEOTIDE SEQUENCE [LARGE SCALE GENOMIC DNA]</scope>
    <source>
        <strain evidence="1 2">QXD-8</strain>
    </source>
</reference>
<evidence type="ECO:0000313" key="2">
    <source>
        <dbReference type="Proteomes" id="UP001235133"/>
    </source>
</evidence>
<keyword evidence="2" id="KW-1185">Reference proteome</keyword>
<sequence length="84" mass="9200">MARIQVVPLPTQRIGDVEETPFILILDQVDALMSFTAEECVQIEQTTGARAVWCTTSVLDAAQAVTLTDEQREQLLARVTPADA</sequence>
<accession>A0ABU0YYF2</accession>
<dbReference type="RefSeq" id="WP_308866792.1">
    <property type="nucleotide sequence ID" value="NZ_JAVFWO010000002.1"/>
</dbReference>
<name>A0ABU0YYF2_9MICO</name>
<gene>
    <name evidence="1" type="ORF">Q9R08_05130</name>
</gene>
<evidence type="ECO:0000313" key="1">
    <source>
        <dbReference type="EMBL" id="MDQ7877356.1"/>
    </source>
</evidence>